<proteinExistence type="predicted"/>
<dbReference type="RefSeq" id="WP_208882364.1">
    <property type="nucleotide sequence ID" value="NZ_CP031320.1"/>
</dbReference>
<gene>
    <name evidence="1" type="ORF">DVA86_27820</name>
</gene>
<keyword evidence="2" id="KW-1185">Reference proteome</keyword>
<name>A0A345XW50_9ACTN</name>
<evidence type="ECO:0008006" key="3">
    <source>
        <dbReference type="Google" id="ProtNLM"/>
    </source>
</evidence>
<evidence type="ECO:0000313" key="1">
    <source>
        <dbReference type="EMBL" id="AXK35866.1"/>
    </source>
</evidence>
<reference evidence="1 2" key="1">
    <citation type="submission" date="2018-07" db="EMBL/GenBank/DDBJ databases">
        <title>Draft genome of the type strain Streptomyces armeniacus ATCC 15676.</title>
        <authorList>
            <person name="Labana P."/>
            <person name="Gosse J.T."/>
            <person name="Boddy C.N."/>
        </authorList>
    </citation>
    <scope>NUCLEOTIDE SEQUENCE [LARGE SCALE GENOMIC DNA]</scope>
    <source>
        <strain evidence="1 2">ATCC 15676</strain>
    </source>
</reference>
<organism evidence="1 2">
    <name type="scientific">Streptomyces armeniacus</name>
    <dbReference type="NCBI Taxonomy" id="83291"/>
    <lineage>
        <taxon>Bacteria</taxon>
        <taxon>Bacillati</taxon>
        <taxon>Actinomycetota</taxon>
        <taxon>Actinomycetes</taxon>
        <taxon>Kitasatosporales</taxon>
        <taxon>Streptomycetaceae</taxon>
        <taxon>Streptomyces</taxon>
    </lineage>
</organism>
<accession>A0A345XW50</accession>
<protein>
    <recommendedName>
        <fullName evidence="3">Resolvase/invertase-type recombinase catalytic domain-containing protein</fullName>
    </recommendedName>
</protein>
<dbReference type="EMBL" id="CP031320">
    <property type="protein sequence ID" value="AXK35866.1"/>
    <property type="molecule type" value="Genomic_DNA"/>
</dbReference>
<sequence length="126" mass="13784">MSGPRRLAVLYICHGDLPPDQVLAPLIRYARARGRRTVAHFAEPVPPSTPLTDRKVWANQVLPFLNQGAVDLLIANSESELASTDDERAALRLTLLRLGVEADYRFRPPSMATYVADTACDAGARG</sequence>
<evidence type="ECO:0000313" key="2">
    <source>
        <dbReference type="Proteomes" id="UP000254425"/>
    </source>
</evidence>
<dbReference type="AlphaFoldDB" id="A0A345XW50"/>
<dbReference type="KEGG" id="sarm:DVA86_27820"/>
<dbReference type="Proteomes" id="UP000254425">
    <property type="component" value="Chromosome"/>
</dbReference>